<evidence type="ECO:0000256" key="5">
    <source>
        <dbReference type="RuleBase" id="RU000411"/>
    </source>
</evidence>
<dbReference type="SUPFAM" id="SSF56574">
    <property type="entry name" value="Serpins"/>
    <property type="match status" value="1"/>
</dbReference>
<dbReference type="OMA" id="IANRMYA"/>
<evidence type="ECO:0000256" key="2">
    <source>
        <dbReference type="ARBA" id="ARBA00022690"/>
    </source>
</evidence>
<dbReference type="AlphaFoldDB" id="A0A0E0ME04"/>
<proteinExistence type="inferred from homology"/>
<reference evidence="7" key="1">
    <citation type="submission" date="2015-04" db="UniProtKB">
        <authorList>
            <consortium name="EnsemblPlants"/>
        </authorList>
    </citation>
    <scope>IDENTIFICATION</scope>
</reference>
<name>A0A0E0ME04_ORYPU</name>
<dbReference type="Gene3D" id="2.30.39.10">
    <property type="entry name" value="Alpha-1-antitrypsin, domain 1"/>
    <property type="match status" value="1"/>
</dbReference>
<dbReference type="SMART" id="SM00093">
    <property type="entry name" value="SERPIN"/>
    <property type="match status" value="1"/>
</dbReference>
<dbReference type="eggNOG" id="KOG2392">
    <property type="taxonomic scope" value="Eukaryota"/>
</dbReference>
<dbReference type="Gene3D" id="6.20.40.10">
    <property type="match status" value="1"/>
</dbReference>
<feature type="domain" description="Serpin" evidence="6">
    <location>
        <begin position="4"/>
        <end position="327"/>
    </location>
</feature>
<evidence type="ECO:0000256" key="3">
    <source>
        <dbReference type="ARBA" id="ARBA00022900"/>
    </source>
</evidence>
<dbReference type="PANTHER" id="PTHR11461:SF209">
    <property type="entry name" value="SERPIN-Z8-RELATED"/>
    <property type="match status" value="1"/>
</dbReference>
<dbReference type="Proteomes" id="UP000026962">
    <property type="component" value="Chromosome 11"/>
</dbReference>
<evidence type="ECO:0000313" key="8">
    <source>
        <dbReference type="Proteomes" id="UP000026962"/>
    </source>
</evidence>
<comment type="similarity">
    <text evidence="1 5">Belongs to the serpin family.</text>
</comment>
<dbReference type="InterPro" id="IPR042185">
    <property type="entry name" value="Serpin_sf_2"/>
</dbReference>
<dbReference type="InterPro" id="IPR042178">
    <property type="entry name" value="Serpin_sf_1"/>
</dbReference>
<keyword evidence="3" id="KW-0722">Serine protease inhibitor</keyword>
<dbReference type="InterPro" id="IPR000215">
    <property type="entry name" value="Serpin_fam"/>
</dbReference>
<keyword evidence="2" id="KW-0646">Protease inhibitor</keyword>
<dbReference type="CDD" id="cd02043">
    <property type="entry name" value="serpinP_plants"/>
    <property type="match status" value="1"/>
</dbReference>
<dbReference type="PANTHER" id="PTHR11461">
    <property type="entry name" value="SERINE PROTEASE INHIBITOR, SERPIN"/>
    <property type="match status" value="1"/>
</dbReference>
<evidence type="ECO:0000256" key="4">
    <source>
        <dbReference type="ARBA" id="ARBA00049586"/>
    </source>
</evidence>
<reference evidence="7" key="2">
    <citation type="submission" date="2018-05" db="EMBL/GenBank/DDBJ databases">
        <title>OpunRS2 (Oryza punctata Reference Sequence Version 2).</title>
        <authorList>
            <person name="Zhang J."/>
            <person name="Kudrna D."/>
            <person name="Lee S."/>
            <person name="Talag J."/>
            <person name="Welchert J."/>
            <person name="Wing R.A."/>
        </authorList>
    </citation>
    <scope>NUCLEOTIDE SEQUENCE [LARGE SCALE GENOMIC DNA]</scope>
</reference>
<comment type="function">
    <text evidence="4">Probable serine protease inhibitor.</text>
</comment>
<dbReference type="HOGENOM" id="CLU_023330_4_1_1"/>
<evidence type="ECO:0000259" key="6">
    <source>
        <dbReference type="SMART" id="SM00093"/>
    </source>
</evidence>
<dbReference type="Gene3D" id="3.30.497.10">
    <property type="entry name" value="Antithrombin, subunit I, domain 2"/>
    <property type="match status" value="1"/>
</dbReference>
<sequence length="330" mass="35941">METTALADKSSSGGPCVAFACGVWCDAARPLKPAYRDAVVGKYKAEATTVDFKNKTEEAREQINEWTRQVTRGLINSVLPPGSVDVATAAVLGNAIYFKGNWDRPFKGKNMKRKPFYRLDGGIIDDVPFMSSKSNQYVAVHDGFKVLELMYRTAPHSYSYSNDGGGDYTRYSMVVFLPDARDGLRGLVEKMASRPGFLHEHVPSESVPVGDFRVPKFKVSFAGSVAGIVEQLGLRLPFSPKLADLSAMAEDDGSGLPLFVSDVLHRAVIEVNEEGSEAAAATMMDVMIGCSMVKPPPVDFVADHPFADFIVEQMSRAVVFAGHVIDPTME</sequence>
<dbReference type="Pfam" id="PF00079">
    <property type="entry name" value="Serpin"/>
    <property type="match status" value="1"/>
</dbReference>
<protein>
    <recommendedName>
        <fullName evidence="6">Serpin domain-containing protein</fullName>
    </recommendedName>
</protein>
<dbReference type="InterPro" id="IPR036186">
    <property type="entry name" value="Serpin_sf"/>
</dbReference>
<evidence type="ECO:0000256" key="1">
    <source>
        <dbReference type="ARBA" id="ARBA00009500"/>
    </source>
</evidence>
<evidence type="ECO:0000313" key="7">
    <source>
        <dbReference type="EnsemblPlants" id="OPUNC11G07150.1"/>
    </source>
</evidence>
<dbReference type="Gene3D" id="2.10.310.10">
    <property type="entry name" value="Serpins superfamily"/>
    <property type="match status" value="1"/>
</dbReference>
<dbReference type="GO" id="GO:0004867">
    <property type="term" value="F:serine-type endopeptidase inhibitor activity"/>
    <property type="evidence" value="ECO:0007669"/>
    <property type="project" value="UniProtKB-KW"/>
</dbReference>
<dbReference type="Gramene" id="OPUNC11G07150.1">
    <property type="protein sequence ID" value="OPUNC11G07150.1"/>
    <property type="gene ID" value="OPUNC11G07150"/>
</dbReference>
<dbReference type="InterPro" id="IPR023796">
    <property type="entry name" value="Serpin_dom"/>
</dbReference>
<dbReference type="GO" id="GO:0005615">
    <property type="term" value="C:extracellular space"/>
    <property type="evidence" value="ECO:0007669"/>
    <property type="project" value="InterPro"/>
</dbReference>
<accession>A0A0E0ME04</accession>
<organism evidence="7">
    <name type="scientific">Oryza punctata</name>
    <name type="common">Red rice</name>
    <dbReference type="NCBI Taxonomy" id="4537"/>
    <lineage>
        <taxon>Eukaryota</taxon>
        <taxon>Viridiplantae</taxon>
        <taxon>Streptophyta</taxon>
        <taxon>Embryophyta</taxon>
        <taxon>Tracheophyta</taxon>
        <taxon>Spermatophyta</taxon>
        <taxon>Magnoliopsida</taxon>
        <taxon>Liliopsida</taxon>
        <taxon>Poales</taxon>
        <taxon>Poaceae</taxon>
        <taxon>BOP clade</taxon>
        <taxon>Oryzoideae</taxon>
        <taxon>Oryzeae</taxon>
        <taxon>Oryzinae</taxon>
        <taxon>Oryza</taxon>
    </lineage>
</organism>
<dbReference type="STRING" id="4537.A0A0E0ME04"/>
<dbReference type="EnsemblPlants" id="OPUNC11G07150.1">
    <property type="protein sequence ID" value="OPUNC11G07150.1"/>
    <property type="gene ID" value="OPUNC11G07150"/>
</dbReference>
<keyword evidence="8" id="KW-1185">Reference proteome</keyword>